<feature type="region of interest" description="Disordered" evidence="1">
    <location>
        <begin position="107"/>
        <end position="170"/>
    </location>
</feature>
<comment type="caution">
    <text evidence="2">The sequence shown here is derived from an EMBL/GenBank/DDBJ whole genome shotgun (WGS) entry which is preliminary data.</text>
</comment>
<gene>
    <name evidence="2" type="ORF">FN846DRAFT_973851</name>
</gene>
<accession>A0A5J5EHS7</accession>
<organism evidence="2 3">
    <name type="scientific">Sphaerosporella brunnea</name>
    <dbReference type="NCBI Taxonomy" id="1250544"/>
    <lineage>
        <taxon>Eukaryota</taxon>
        <taxon>Fungi</taxon>
        <taxon>Dikarya</taxon>
        <taxon>Ascomycota</taxon>
        <taxon>Pezizomycotina</taxon>
        <taxon>Pezizomycetes</taxon>
        <taxon>Pezizales</taxon>
        <taxon>Pyronemataceae</taxon>
        <taxon>Sphaerosporella</taxon>
    </lineage>
</organism>
<feature type="compositionally biased region" description="Basic and acidic residues" evidence="1">
    <location>
        <begin position="400"/>
        <end position="413"/>
    </location>
</feature>
<proteinExistence type="predicted"/>
<sequence>MSSSVLASPPRRHHLSPKKPMKPSRLTANSSSRNNSTFSTSTKRTHSDENSNTLMPVSLGHKRVKSGLSRAPNAVPKPTVSSSAAAPALKTKRAFGFDVTNIRASTRHSSNLKDKSIPGKSTFGKPIRTIVKPHSPKRHSPKLSTPTSPQGCTGRTRAPPSPRSGSRRVIKRAFNPSLFKRIDPPSFGSGEISSIDSLLASASRPTPKISIIPASDVSHQEAAAPLPATKLPDSWFFDIYEDTLEETMQNLMEHSTCILDISDDSGNESSTSELQEKGKENICPSRLAELLAVNPEDRGNAMRVDVPEKHIPQRRSPGGGPRGRVLKEHRQALRALKKEELVVLEPMEEKKADGNRSAKLSTLDCDNFVEHTPPKRKHDENEGMSTTPKSPGSPGFIVWESDHEKDAEDSARELDDEIEVAAAIPLPRSELDFDDFDDLESELGDQKFQIFGSDDAASLGEVSDKEN</sequence>
<feature type="region of interest" description="Disordered" evidence="1">
    <location>
        <begin position="1"/>
        <end position="85"/>
    </location>
</feature>
<dbReference type="Proteomes" id="UP000326924">
    <property type="component" value="Unassembled WGS sequence"/>
</dbReference>
<dbReference type="EMBL" id="VXIS01000337">
    <property type="protein sequence ID" value="KAA8894466.1"/>
    <property type="molecule type" value="Genomic_DNA"/>
</dbReference>
<feature type="compositionally biased region" description="Basic and acidic residues" evidence="1">
    <location>
        <begin position="368"/>
        <end position="381"/>
    </location>
</feature>
<protein>
    <submittedName>
        <fullName evidence="2">Uncharacterized protein</fullName>
    </submittedName>
</protein>
<feature type="compositionally biased region" description="Basic residues" evidence="1">
    <location>
        <begin position="10"/>
        <end position="22"/>
    </location>
</feature>
<feature type="region of interest" description="Disordered" evidence="1">
    <location>
        <begin position="367"/>
        <end position="416"/>
    </location>
</feature>
<evidence type="ECO:0000256" key="1">
    <source>
        <dbReference type="SAM" id="MobiDB-lite"/>
    </source>
</evidence>
<name>A0A5J5EHS7_9PEZI</name>
<feature type="compositionally biased region" description="Polar residues" evidence="1">
    <location>
        <begin position="142"/>
        <end position="151"/>
    </location>
</feature>
<reference evidence="2 3" key="1">
    <citation type="submission" date="2019-09" db="EMBL/GenBank/DDBJ databases">
        <title>Draft genome of the ectomycorrhizal ascomycete Sphaerosporella brunnea.</title>
        <authorList>
            <consortium name="DOE Joint Genome Institute"/>
            <person name="Benucci G.M."/>
            <person name="Marozzi G."/>
            <person name="Antonielli L."/>
            <person name="Sanchez S."/>
            <person name="Marco P."/>
            <person name="Wang X."/>
            <person name="Falini L.B."/>
            <person name="Barry K."/>
            <person name="Haridas S."/>
            <person name="Lipzen A."/>
            <person name="Labutti K."/>
            <person name="Grigoriev I.V."/>
            <person name="Murat C."/>
            <person name="Martin F."/>
            <person name="Albertini E."/>
            <person name="Donnini D."/>
            <person name="Bonito G."/>
        </authorList>
    </citation>
    <scope>NUCLEOTIDE SEQUENCE [LARGE SCALE GENOMIC DNA]</scope>
    <source>
        <strain evidence="2 3">Sb_GMNB300</strain>
    </source>
</reference>
<keyword evidence="3" id="KW-1185">Reference proteome</keyword>
<feature type="compositionally biased region" description="Low complexity" evidence="1">
    <location>
        <begin position="24"/>
        <end position="42"/>
    </location>
</feature>
<dbReference type="AlphaFoldDB" id="A0A5J5EHS7"/>
<evidence type="ECO:0000313" key="3">
    <source>
        <dbReference type="Proteomes" id="UP000326924"/>
    </source>
</evidence>
<evidence type="ECO:0000313" key="2">
    <source>
        <dbReference type="EMBL" id="KAA8894466.1"/>
    </source>
</evidence>
<dbReference type="InParanoid" id="A0A5J5EHS7"/>
<dbReference type="OrthoDB" id="425602at2759"/>